<organism evidence="1 2">
    <name type="scientific">Zhongshania aliphaticivorans</name>
    <dbReference type="NCBI Taxonomy" id="1470434"/>
    <lineage>
        <taxon>Bacteria</taxon>
        <taxon>Pseudomonadati</taxon>
        <taxon>Pseudomonadota</taxon>
        <taxon>Gammaproteobacteria</taxon>
        <taxon>Cellvibrionales</taxon>
        <taxon>Spongiibacteraceae</taxon>
        <taxon>Zhongshania</taxon>
    </lineage>
</organism>
<dbReference type="STRING" id="1470434.AZF00_17460"/>
<evidence type="ECO:0000313" key="1">
    <source>
        <dbReference type="EMBL" id="AMO69977.1"/>
    </source>
</evidence>
<dbReference type="AlphaFoldDB" id="A0A127M9Q2"/>
<dbReference type="InterPro" id="IPR022050">
    <property type="entry name" value="T_hemolysin"/>
</dbReference>
<dbReference type="Pfam" id="PF12261">
    <property type="entry name" value="T_hemolysin"/>
    <property type="match status" value="1"/>
</dbReference>
<dbReference type="KEGG" id="zal:AZF00_17460"/>
<reference evidence="1 2" key="1">
    <citation type="submission" date="2015-12" db="EMBL/GenBank/DDBJ databases">
        <authorList>
            <person name="Shamseldin A."/>
            <person name="Moawad H."/>
            <person name="Abd El-Rahim W.M."/>
            <person name="Sadowsky M.J."/>
        </authorList>
    </citation>
    <scope>NUCLEOTIDE SEQUENCE [LARGE SCALE GENOMIC DNA]</scope>
    <source>
        <strain evidence="1 2">SM2</strain>
    </source>
</reference>
<protein>
    <submittedName>
        <fullName evidence="1">Thermostable hemolysin</fullName>
    </submittedName>
</protein>
<evidence type="ECO:0000313" key="2">
    <source>
        <dbReference type="Proteomes" id="UP000074119"/>
    </source>
</evidence>
<proteinExistence type="predicted"/>
<dbReference type="EMBL" id="CP014544">
    <property type="protein sequence ID" value="AMO69977.1"/>
    <property type="molecule type" value="Genomic_DNA"/>
</dbReference>
<accession>A0A127M9Q2</accession>
<gene>
    <name evidence="1" type="ORF">AZF00_17460</name>
</gene>
<sequence length="195" mass="21901">MYIVRIYCKEVPKYTYLQRSVCLHYSSHYGATPNPKPDLFYSLTNTLVEGPGHACAGVTFGDTGKLFSEYYIDKKLDEIYSIERSKIAEIGAFSSFTRGIGAGKYLLDLIIKTLTLHNYDLVVLTATKQVRAILHSIVAEVTDLGAATIERVEDPNTNWGTYYNHDPRVVVFRLRNEKVWNSSTVPKALPVLSTA</sequence>
<name>A0A127M9Q2_9GAMM</name>
<dbReference type="RefSeq" id="WP_062384422.1">
    <property type="nucleotide sequence ID" value="NZ_CP014544.1"/>
</dbReference>
<dbReference type="Proteomes" id="UP000074119">
    <property type="component" value="Chromosome"/>
</dbReference>